<feature type="transmembrane region" description="Helical" evidence="2">
    <location>
        <begin position="389"/>
        <end position="413"/>
    </location>
</feature>
<feature type="compositionally biased region" description="Acidic residues" evidence="1">
    <location>
        <begin position="850"/>
        <end position="861"/>
    </location>
</feature>
<gene>
    <name evidence="3" type="ORF">DPMN_030408</name>
</gene>
<feature type="transmembrane region" description="Helical" evidence="2">
    <location>
        <begin position="179"/>
        <end position="203"/>
    </location>
</feature>
<feature type="transmembrane region" description="Helical" evidence="2">
    <location>
        <begin position="140"/>
        <end position="167"/>
    </location>
</feature>
<comment type="caution">
    <text evidence="3">The sequence shown here is derived from an EMBL/GenBank/DDBJ whole genome shotgun (WGS) entry which is preliminary data.</text>
</comment>
<feature type="compositionally biased region" description="Polar residues" evidence="1">
    <location>
        <begin position="746"/>
        <end position="766"/>
    </location>
</feature>
<evidence type="ECO:0000313" key="4">
    <source>
        <dbReference type="Proteomes" id="UP000828390"/>
    </source>
</evidence>
<evidence type="ECO:0000256" key="1">
    <source>
        <dbReference type="SAM" id="MobiDB-lite"/>
    </source>
</evidence>
<proteinExistence type="predicted"/>
<feature type="transmembrane region" description="Helical" evidence="2">
    <location>
        <begin position="299"/>
        <end position="318"/>
    </location>
</feature>
<keyword evidence="2" id="KW-0472">Membrane</keyword>
<organism evidence="3 4">
    <name type="scientific">Dreissena polymorpha</name>
    <name type="common">Zebra mussel</name>
    <name type="synonym">Mytilus polymorpha</name>
    <dbReference type="NCBI Taxonomy" id="45954"/>
    <lineage>
        <taxon>Eukaryota</taxon>
        <taxon>Metazoa</taxon>
        <taxon>Spiralia</taxon>
        <taxon>Lophotrochozoa</taxon>
        <taxon>Mollusca</taxon>
        <taxon>Bivalvia</taxon>
        <taxon>Autobranchia</taxon>
        <taxon>Heteroconchia</taxon>
        <taxon>Euheterodonta</taxon>
        <taxon>Imparidentia</taxon>
        <taxon>Neoheterodontei</taxon>
        <taxon>Myida</taxon>
        <taxon>Dreissenoidea</taxon>
        <taxon>Dreissenidae</taxon>
        <taxon>Dreissena</taxon>
    </lineage>
</organism>
<keyword evidence="2" id="KW-0812">Transmembrane</keyword>
<reference evidence="3" key="2">
    <citation type="submission" date="2020-11" db="EMBL/GenBank/DDBJ databases">
        <authorList>
            <person name="McCartney M.A."/>
            <person name="Auch B."/>
            <person name="Kono T."/>
            <person name="Mallez S."/>
            <person name="Becker A."/>
            <person name="Gohl D.M."/>
            <person name="Silverstein K.A.T."/>
            <person name="Koren S."/>
            <person name="Bechman K.B."/>
            <person name="Herman A."/>
            <person name="Abrahante J.E."/>
            <person name="Garbe J."/>
        </authorList>
    </citation>
    <scope>NUCLEOTIDE SEQUENCE</scope>
    <source>
        <strain evidence="3">Duluth1</strain>
        <tissue evidence="3">Whole animal</tissue>
    </source>
</reference>
<dbReference type="Proteomes" id="UP000828390">
    <property type="component" value="Unassembled WGS sequence"/>
</dbReference>
<name>A0A9D4M122_DREPO</name>
<feature type="compositionally biased region" description="Polar residues" evidence="1">
    <location>
        <begin position="792"/>
        <end position="803"/>
    </location>
</feature>
<evidence type="ECO:0000256" key="2">
    <source>
        <dbReference type="SAM" id="Phobius"/>
    </source>
</evidence>
<accession>A0A9D4M122</accession>
<feature type="region of interest" description="Disordered" evidence="1">
    <location>
        <begin position="673"/>
        <end position="890"/>
    </location>
</feature>
<feature type="transmembrane region" description="Helical" evidence="2">
    <location>
        <begin position="228"/>
        <end position="249"/>
    </location>
</feature>
<feature type="compositionally biased region" description="Polar residues" evidence="1">
    <location>
        <begin position="703"/>
        <end position="717"/>
    </location>
</feature>
<protein>
    <submittedName>
        <fullName evidence="3">Uncharacterized protein</fullName>
    </submittedName>
</protein>
<sequence>MVKIEGEVYPLLTTDWLGTPTYRQKPVARYTRHDDTDEQVQVFEDDEEVFDIIDQKKKRSVNKVWGDVFLLALDFLQIFALIQSMSTRWLFPEKWLRKTYWVFGFNADAWEIVKFTNESVYHSVQGADIASSKVPLSYEYIVFGWFGLFGALTISYGALHLIMWRFFYPQTRQRMIMSWIQYFTVIVIHILSFPFGTALFRVFQCEGEFNKVYTVNDYGCFSSQHWKLGAPALLMLIVLFILYPAFLIIKIRREGMTGTSKGYLSFILMKETEYKIHLNRSWLHDSMWIFSSFKHRGRYYYSALLVAKLLLLIIFVAAFNNIKIQSMVTAIFLLVMFLSAVIVRPFRLTSCNAFLAFSILCNLGNAFVGSLLSNYNSYTTPSAWLTPNYIIWFIGIIQVSWLVSLISLLVYLVSRTLCHSTKSCYKRPVWPNIASSGEGYLTTETKKFMTAIIKAKIAHENIQRVPAIFAPVHELARHIHVINTYCREAEYVRDPLHLVLWEILDDLVESHANLSPKSLFADSVKKSIRRTAAEFMKLAPMFSQRLAQRDFDLILVPPVRRRLLLKMYILGVFLNGRSERVAKRNLLQPATEKVWPSLQADRLFEEEDGYFEDLYPAPIGGNYSDDLLQVINEDSTDAESTEEEDNVQGMLRKLPEVGLIDLETPTIGGVAEELDSEEEVPVKLPGGKQGASFGHMKPVNLQPLRSGSASSIRSTESVPPPVRPGSGASSLFGSHASLRRDVMSPQLRNMTSPLQQGPGSNGSGRSLSPVAPPGSSASQHSGRGPSPVRPASGSSVISSQPSRPMSADSGREPDMAAINPGYVPDPEEESIQGRQLVAERAEENNPAFNEDYEESQEEEIAEVATSVSDDKKDKKKKKKTKKTKKKKNTD</sequence>
<feature type="transmembrane region" description="Helical" evidence="2">
    <location>
        <begin position="324"/>
        <end position="343"/>
    </location>
</feature>
<keyword evidence="2" id="KW-1133">Transmembrane helix</keyword>
<feature type="compositionally biased region" description="Basic residues" evidence="1">
    <location>
        <begin position="873"/>
        <end position="890"/>
    </location>
</feature>
<evidence type="ECO:0000313" key="3">
    <source>
        <dbReference type="EMBL" id="KAH3867282.1"/>
    </source>
</evidence>
<reference evidence="3" key="1">
    <citation type="journal article" date="2019" name="bioRxiv">
        <title>The Genome of the Zebra Mussel, Dreissena polymorpha: A Resource for Invasive Species Research.</title>
        <authorList>
            <person name="McCartney M.A."/>
            <person name="Auch B."/>
            <person name="Kono T."/>
            <person name="Mallez S."/>
            <person name="Zhang Y."/>
            <person name="Obille A."/>
            <person name="Becker A."/>
            <person name="Abrahante J.E."/>
            <person name="Garbe J."/>
            <person name="Badalamenti J.P."/>
            <person name="Herman A."/>
            <person name="Mangelson H."/>
            <person name="Liachko I."/>
            <person name="Sullivan S."/>
            <person name="Sone E.D."/>
            <person name="Koren S."/>
            <person name="Silverstein K.A.T."/>
            <person name="Beckman K.B."/>
            <person name="Gohl D.M."/>
        </authorList>
    </citation>
    <scope>NUCLEOTIDE SEQUENCE</scope>
    <source>
        <strain evidence="3">Duluth1</strain>
        <tissue evidence="3">Whole animal</tissue>
    </source>
</reference>
<feature type="transmembrane region" description="Helical" evidence="2">
    <location>
        <begin position="64"/>
        <end position="82"/>
    </location>
</feature>
<keyword evidence="4" id="KW-1185">Reference proteome</keyword>
<dbReference type="AlphaFoldDB" id="A0A9D4M122"/>
<dbReference type="EMBL" id="JAIWYP010000002">
    <property type="protein sequence ID" value="KAH3867282.1"/>
    <property type="molecule type" value="Genomic_DNA"/>
</dbReference>
<dbReference type="OrthoDB" id="195226at2759"/>
<feature type="transmembrane region" description="Helical" evidence="2">
    <location>
        <begin position="350"/>
        <end position="369"/>
    </location>
</feature>